<feature type="compositionally biased region" description="Low complexity" evidence="1">
    <location>
        <begin position="591"/>
        <end position="602"/>
    </location>
</feature>
<feature type="compositionally biased region" description="Basic and acidic residues" evidence="1">
    <location>
        <begin position="603"/>
        <end position="615"/>
    </location>
</feature>
<evidence type="ECO:0000313" key="2">
    <source>
        <dbReference type="EMBL" id="OAQ35283.1"/>
    </source>
</evidence>
<dbReference type="Gene3D" id="1.20.1280.50">
    <property type="match status" value="1"/>
</dbReference>
<evidence type="ECO:0008006" key="4">
    <source>
        <dbReference type="Google" id="ProtNLM"/>
    </source>
</evidence>
<keyword evidence="3" id="KW-1185">Reference proteome</keyword>
<protein>
    <recommendedName>
        <fullName evidence="4">F-box domain-containing protein</fullName>
    </recommendedName>
</protein>
<sequence length="735" mass="84238">MTYTFSFSASSRKKPASSSSTTHTTTHMTTTSTKSGTAVALPMQLPEILYIIFSYLSEHTIRHSIRLVCKQWLAISRPFVQVSALWKDRTSTEYKHGFILKRLHHVTILRVLFEQTWQLKNTQFAWGELAEMIDTLRNKGQLRIWKLELNGGNFLESRIYTILPRITTLTYLRIERLVQPVIHVGVILAVAPHLKKVHIEGTKAQQAHTVEFDTTTAWTNPPLQDGTKVVNSELVSLTIKWMTIDQSTIKSIVARCPQLVTLRLVELGQASSQAEPFDRSSLFTLVSSACPFMSWFHLSFEGQSMSREESIAYTETFDPQPVEETITAMKARIQQRPASRRVMSILSSDIRPETHLQLFRTQVIHVNTITTLEICLGSGLLLSRYVSHTLHDILCSSPWLQHLIAPMIPYYAEYFDLEGPVDPVSGSYHPRQCRFGKQPMHLFRTRKRIWACRGLKTLRIQIDSMDTDHASEENARIMFGYLVRVCPDLQELSIRRRQLNLNLAGGMCLLTRMRKLERLMIWTDTWTKFSKKDLEWMARVPKKKSMEQWVLGLATGSRSPKRGGGEDRQYRQQQYDLYGKSRPGMAVRTFSSVSTSSSSSAESRSDGERGGDSGRNDTGTPLTIEDMRAVGTMADIEAWEREQESIKRRKSGSSRGIGRLSSHNSQTKKQQKRQQRFDQEDESICWPKLEFLGLQLVMVHKEQPLKLEEHLPAMIAKIRPETKFSCEAGRWHEMD</sequence>
<dbReference type="EMBL" id="KV442015">
    <property type="protein sequence ID" value="OAQ35283.1"/>
    <property type="molecule type" value="Genomic_DNA"/>
</dbReference>
<dbReference type="AlphaFoldDB" id="A0A197KDM9"/>
<feature type="compositionally biased region" description="Low complexity" evidence="1">
    <location>
        <begin position="653"/>
        <end position="662"/>
    </location>
</feature>
<feature type="region of interest" description="Disordered" evidence="1">
    <location>
        <begin position="1"/>
        <end position="31"/>
    </location>
</feature>
<gene>
    <name evidence="2" type="ORF">K457DRAFT_133102</name>
</gene>
<organism evidence="2 3">
    <name type="scientific">Linnemannia elongata AG-77</name>
    <dbReference type="NCBI Taxonomy" id="1314771"/>
    <lineage>
        <taxon>Eukaryota</taxon>
        <taxon>Fungi</taxon>
        <taxon>Fungi incertae sedis</taxon>
        <taxon>Mucoromycota</taxon>
        <taxon>Mortierellomycotina</taxon>
        <taxon>Mortierellomycetes</taxon>
        <taxon>Mortierellales</taxon>
        <taxon>Mortierellaceae</taxon>
        <taxon>Linnemannia</taxon>
    </lineage>
</organism>
<accession>A0A197KDM9</accession>
<evidence type="ECO:0000256" key="1">
    <source>
        <dbReference type="SAM" id="MobiDB-lite"/>
    </source>
</evidence>
<feature type="region of interest" description="Disordered" evidence="1">
    <location>
        <begin position="590"/>
        <end position="629"/>
    </location>
</feature>
<dbReference type="SUPFAM" id="SSF52047">
    <property type="entry name" value="RNI-like"/>
    <property type="match status" value="1"/>
</dbReference>
<evidence type="ECO:0000313" key="3">
    <source>
        <dbReference type="Proteomes" id="UP000078512"/>
    </source>
</evidence>
<dbReference type="SUPFAM" id="SSF81383">
    <property type="entry name" value="F-box domain"/>
    <property type="match status" value="1"/>
</dbReference>
<dbReference type="InterPro" id="IPR036047">
    <property type="entry name" value="F-box-like_dom_sf"/>
</dbReference>
<proteinExistence type="predicted"/>
<dbReference type="OrthoDB" id="2365485at2759"/>
<name>A0A197KDM9_9FUNG</name>
<dbReference type="Proteomes" id="UP000078512">
    <property type="component" value="Unassembled WGS sequence"/>
</dbReference>
<feature type="region of interest" description="Disordered" evidence="1">
    <location>
        <begin position="641"/>
        <end position="679"/>
    </location>
</feature>
<reference evidence="2 3" key="1">
    <citation type="submission" date="2016-05" db="EMBL/GenBank/DDBJ databases">
        <title>Genome sequencing reveals origins of a unique bacterial endosymbiosis in the earliest lineages of terrestrial Fungi.</title>
        <authorList>
            <consortium name="DOE Joint Genome Institute"/>
            <person name="Uehling J."/>
            <person name="Gryganskyi A."/>
            <person name="Hameed K."/>
            <person name="Tschaplinski T."/>
            <person name="Misztal P."/>
            <person name="Wu S."/>
            <person name="Desiro A."/>
            <person name="Vande Pol N."/>
            <person name="Du Z.-Y."/>
            <person name="Zienkiewicz A."/>
            <person name="Zienkiewicz K."/>
            <person name="Morin E."/>
            <person name="Tisserant E."/>
            <person name="Splivallo R."/>
            <person name="Hainaut M."/>
            <person name="Henrissat B."/>
            <person name="Ohm R."/>
            <person name="Kuo A."/>
            <person name="Yan J."/>
            <person name="Lipzen A."/>
            <person name="Nolan M."/>
            <person name="Labutti K."/>
            <person name="Barry K."/>
            <person name="Goldstein A."/>
            <person name="Labbe J."/>
            <person name="Schadt C."/>
            <person name="Tuskan G."/>
            <person name="Grigoriev I."/>
            <person name="Martin F."/>
            <person name="Vilgalys R."/>
            <person name="Bonito G."/>
        </authorList>
    </citation>
    <scope>NUCLEOTIDE SEQUENCE [LARGE SCALE GENOMIC DNA]</scope>
    <source>
        <strain evidence="2 3">AG-77</strain>
    </source>
</reference>